<dbReference type="NCBIfam" id="TIGR02962">
    <property type="entry name" value="hdxy_isourate"/>
    <property type="match status" value="1"/>
</dbReference>
<feature type="domain" description="Transthyretin/hydroxyisourate hydrolase" evidence="9">
    <location>
        <begin position="5"/>
        <end position="118"/>
    </location>
</feature>
<dbReference type="InterPro" id="IPR023416">
    <property type="entry name" value="Transthyretin/HIU_hydrolase_d"/>
</dbReference>
<dbReference type="SUPFAM" id="SSF49472">
    <property type="entry name" value="Transthyretin (synonym: prealbumin)"/>
    <property type="match status" value="1"/>
</dbReference>
<dbReference type="AlphaFoldDB" id="A0A1A5YMW3"/>
<dbReference type="InterPro" id="IPR023418">
    <property type="entry name" value="Thyroxine_BS"/>
</dbReference>
<comment type="caution">
    <text evidence="10">The sequence shown here is derived from an EMBL/GenBank/DDBJ whole genome shotgun (WGS) entry which is preliminary data.</text>
</comment>
<sequence length="119" mass="13246">MKRGLSTHVLDTAAGLPARDVRIELYRLHEEKGAVLASSGLTDSDGRVKGALLAGDDLHPGRYEIRFYIGEYFRNASHTRFMPTIWEVIPVRFAVEEDGGHYHIPLLASPGSYTTYRGS</sequence>
<evidence type="ECO:0000256" key="6">
    <source>
        <dbReference type="ARBA" id="ARBA00022801"/>
    </source>
</evidence>
<dbReference type="Gene3D" id="2.60.40.180">
    <property type="entry name" value="Transthyretin/hydroxyisourate hydrolase domain"/>
    <property type="match status" value="1"/>
</dbReference>
<dbReference type="OrthoDB" id="9792386at2"/>
<dbReference type="PANTHER" id="PTHR10395:SF7">
    <property type="entry name" value="5-HYDROXYISOURATE HYDROLASE"/>
    <property type="match status" value="1"/>
</dbReference>
<proteinExistence type="inferred from homology"/>
<dbReference type="CDD" id="cd05822">
    <property type="entry name" value="TLP_HIUase"/>
    <property type="match status" value="1"/>
</dbReference>
<name>A0A1A5YMW3_9BACL</name>
<dbReference type="Pfam" id="PF00576">
    <property type="entry name" value="Transthyretin"/>
    <property type="match status" value="1"/>
</dbReference>
<dbReference type="EC" id="3.5.2.17" evidence="8"/>
<keyword evidence="5 8" id="KW-0659">Purine metabolism</keyword>
<evidence type="ECO:0000256" key="3">
    <source>
        <dbReference type="ARBA" id="ARBA00009850"/>
    </source>
</evidence>
<comment type="function">
    <text evidence="2">Catalyzes the hydrolysis of 5-hydroxyisourate (HIU) to 2-oxo-4-hydroxy-4-carboxy-5-ureidoimidazoline (OHCU).</text>
</comment>
<evidence type="ECO:0000256" key="5">
    <source>
        <dbReference type="ARBA" id="ARBA00022631"/>
    </source>
</evidence>
<evidence type="ECO:0000256" key="7">
    <source>
        <dbReference type="PIRSR" id="PIRSR600895-51"/>
    </source>
</evidence>
<protein>
    <recommendedName>
        <fullName evidence="8">5-hydroxyisourate hydrolase</fullName>
        <shortName evidence="8">HIU hydrolase</shortName>
        <shortName evidence="8">HIUHase</shortName>
        <ecNumber evidence="8">3.5.2.17</ecNumber>
    </recommendedName>
</protein>
<dbReference type="PANTHER" id="PTHR10395">
    <property type="entry name" value="URICASE AND TRANSTHYRETIN-RELATED"/>
    <property type="match status" value="1"/>
</dbReference>
<feature type="binding site" evidence="7">
    <location>
        <position position="47"/>
    </location>
    <ligand>
        <name>substrate</name>
    </ligand>
</feature>
<evidence type="ECO:0000259" key="9">
    <source>
        <dbReference type="Pfam" id="PF00576"/>
    </source>
</evidence>
<dbReference type="RefSeq" id="WP_068681276.1">
    <property type="nucleotide sequence ID" value="NZ_LYPA01000043.1"/>
</dbReference>
<evidence type="ECO:0000313" key="10">
    <source>
        <dbReference type="EMBL" id="OBR66888.1"/>
    </source>
</evidence>
<keyword evidence="11" id="KW-1185">Reference proteome</keyword>
<dbReference type="InterPro" id="IPR000895">
    <property type="entry name" value="Transthyretin/HIU_hydrolase"/>
</dbReference>
<feature type="binding site" evidence="7">
    <location>
        <position position="116"/>
    </location>
    <ligand>
        <name>substrate</name>
    </ligand>
</feature>
<keyword evidence="6 8" id="KW-0378">Hydrolase</keyword>
<evidence type="ECO:0000256" key="1">
    <source>
        <dbReference type="ARBA" id="ARBA00001043"/>
    </source>
</evidence>
<evidence type="ECO:0000313" key="11">
    <source>
        <dbReference type="Proteomes" id="UP000092024"/>
    </source>
</evidence>
<dbReference type="STRING" id="1844972.A7K91_16790"/>
<evidence type="ECO:0000256" key="8">
    <source>
        <dbReference type="RuleBase" id="RU361270"/>
    </source>
</evidence>
<feature type="binding site" evidence="7">
    <location>
        <position position="8"/>
    </location>
    <ligand>
        <name>substrate</name>
    </ligand>
</feature>
<dbReference type="GO" id="GO:0033971">
    <property type="term" value="F:hydroxyisourate hydrolase activity"/>
    <property type="evidence" value="ECO:0007669"/>
    <property type="project" value="UniProtKB-EC"/>
</dbReference>
<dbReference type="GO" id="GO:0006144">
    <property type="term" value="P:purine nucleobase metabolic process"/>
    <property type="evidence" value="ECO:0007669"/>
    <property type="project" value="UniProtKB-KW"/>
</dbReference>
<evidence type="ECO:0000256" key="2">
    <source>
        <dbReference type="ARBA" id="ARBA00002704"/>
    </source>
</evidence>
<comment type="similarity">
    <text evidence="3 8">Belongs to the transthyretin family. 5-hydroxyisourate hydrolase subfamily.</text>
</comment>
<reference evidence="10 11" key="1">
    <citation type="submission" date="2016-05" db="EMBL/GenBank/DDBJ databases">
        <title>Paenibacillus oryzae. sp. nov., isolated from the rice root.</title>
        <authorList>
            <person name="Zhang J."/>
            <person name="Zhang X."/>
        </authorList>
    </citation>
    <scope>NUCLEOTIDE SEQUENCE [LARGE SCALE GENOMIC DNA]</scope>
    <source>
        <strain evidence="10 11">1DrF-4</strain>
    </source>
</reference>
<evidence type="ECO:0000256" key="4">
    <source>
        <dbReference type="ARBA" id="ARBA00011881"/>
    </source>
</evidence>
<dbReference type="InterPro" id="IPR014306">
    <property type="entry name" value="Hydroxyisourate_hydrolase"/>
</dbReference>
<dbReference type="Proteomes" id="UP000092024">
    <property type="component" value="Unassembled WGS sequence"/>
</dbReference>
<dbReference type="PRINTS" id="PR00189">
    <property type="entry name" value="TRNSTHYRETIN"/>
</dbReference>
<organism evidence="10 11">
    <name type="scientific">Paenibacillus oryzae</name>
    <dbReference type="NCBI Taxonomy" id="1844972"/>
    <lineage>
        <taxon>Bacteria</taxon>
        <taxon>Bacillati</taxon>
        <taxon>Bacillota</taxon>
        <taxon>Bacilli</taxon>
        <taxon>Bacillales</taxon>
        <taxon>Paenibacillaceae</taxon>
        <taxon>Paenibacillus</taxon>
    </lineage>
</organism>
<comment type="subunit">
    <text evidence="4 8">Homotetramer.</text>
</comment>
<gene>
    <name evidence="10" type="ORF">A7K91_16790</name>
</gene>
<dbReference type="EMBL" id="LYPA01000043">
    <property type="protein sequence ID" value="OBR66888.1"/>
    <property type="molecule type" value="Genomic_DNA"/>
</dbReference>
<comment type="catalytic activity">
    <reaction evidence="1 8">
        <text>5-hydroxyisourate + H2O = 5-hydroxy-2-oxo-4-ureido-2,5-dihydro-1H-imidazole-5-carboxylate + H(+)</text>
        <dbReference type="Rhea" id="RHEA:23736"/>
        <dbReference type="ChEBI" id="CHEBI:15377"/>
        <dbReference type="ChEBI" id="CHEBI:15378"/>
        <dbReference type="ChEBI" id="CHEBI:18072"/>
        <dbReference type="ChEBI" id="CHEBI:58639"/>
        <dbReference type="EC" id="3.5.2.17"/>
    </reaction>
</comment>
<accession>A0A1A5YMW3</accession>
<dbReference type="InterPro" id="IPR036817">
    <property type="entry name" value="Transthyretin/HIU_hydrolase_sf"/>
</dbReference>
<dbReference type="PROSITE" id="PS00768">
    <property type="entry name" value="TRANSTHYRETIN_1"/>
    <property type="match status" value="1"/>
</dbReference>